<name>A0A3B1CDB5_9ZZZZ</name>
<dbReference type="AlphaFoldDB" id="A0A3B1CDB5"/>
<sequence length="146" mass="16543">MIKILDNGVNLNNSAFIIPDKILHRLIIVNDLCLLIKNYEVFTIETIDTNSKKFAQCDNSECKKNFLISPKDLISNNGLLLCSDCLAKVTTHHSVQCTNCLAVISFLEVEPDEIPILFYVEKCTHCSGTSEDEKHIVPYYYPEAFI</sequence>
<gene>
    <name evidence="1" type="ORF">MNBD_IGNAVI01-2435</name>
</gene>
<accession>A0A3B1CDB5</accession>
<dbReference type="EMBL" id="UOGD01000417">
    <property type="protein sequence ID" value="VAX28496.1"/>
    <property type="molecule type" value="Genomic_DNA"/>
</dbReference>
<protein>
    <submittedName>
        <fullName evidence="1">Uncharacterized protein</fullName>
    </submittedName>
</protein>
<organism evidence="1">
    <name type="scientific">hydrothermal vent metagenome</name>
    <dbReference type="NCBI Taxonomy" id="652676"/>
    <lineage>
        <taxon>unclassified sequences</taxon>
        <taxon>metagenomes</taxon>
        <taxon>ecological metagenomes</taxon>
    </lineage>
</organism>
<reference evidence="1" key="1">
    <citation type="submission" date="2018-06" db="EMBL/GenBank/DDBJ databases">
        <authorList>
            <person name="Zhirakovskaya E."/>
        </authorList>
    </citation>
    <scope>NUCLEOTIDE SEQUENCE</scope>
</reference>
<evidence type="ECO:0000313" key="1">
    <source>
        <dbReference type="EMBL" id="VAX28496.1"/>
    </source>
</evidence>
<proteinExistence type="predicted"/>